<reference evidence="2 3" key="1">
    <citation type="submission" date="2018-11" db="EMBL/GenBank/DDBJ databases">
        <title>Genome assembly of Steccherinum ochraceum LE-BIN_3174, the white-rot fungus of the Steccherinaceae family (The Residual Polyporoid clade, Polyporales, Basidiomycota).</title>
        <authorList>
            <person name="Fedorova T.V."/>
            <person name="Glazunova O.A."/>
            <person name="Landesman E.O."/>
            <person name="Moiseenko K.V."/>
            <person name="Psurtseva N.V."/>
            <person name="Savinova O.S."/>
            <person name="Shakhova N.V."/>
            <person name="Tyazhelova T.V."/>
            <person name="Vasina D.V."/>
        </authorList>
    </citation>
    <scope>NUCLEOTIDE SEQUENCE [LARGE SCALE GENOMIC DNA]</scope>
    <source>
        <strain evidence="2 3">LE-BIN_3174</strain>
    </source>
</reference>
<organism evidence="2 3">
    <name type="scientific">Steccherinum ochraceum</name>
    <dbReference type="NCBI Taxonomy" id="92696"/>
    <lineage>
        <taxon>Eukaryota</taxon>
        <taxon>Fungi</taxon>
        <taxon>Dikarya</taxon>
        <taxon>Basidiomycota</taxon>
        <taxon>Agaricomycotina</taxon>
        <taxon>Agaricomycetes</taxon>
        <taxon>Polyporales</taxon>
        <taxon>Steccherinaceae</taxon>
        <taxon>Steccherinum</taxon>
    </lineage>
</organism>
<proteinExistence type="predicted"/>
<gene>
    <name evidence="2" type="ORF">EIP91_005139</name>
</gene>
<keyword evidence="1" id="KW-0732">Signal</keyword>
<evidence type="ECO:0000256" key="1">
    <source>
        <dbReference type="SAM" id="SignalP"/>
    </source>
</evidence>
<comment type="caution">
    <text evidence="2">The sequence shown here is derived from an EMBL/GenBank/DDBJ whole genome shotgun (WGS) entry which is preliminary data.</text>
</comment>
<evidence type="ECO:0000313" key="2">
    <source>
        <dbReference type="EMBL" id="TCD63659.1"/>
    </source>
</evidence>
<evidence type="ECO:0000313" key="3">
    <source>
        <dbReference type="Proteomes" id="UP000292702"/>
    </source>
</evidence>
<dbReference type="EMBL" id="RWJN01000283">
    <property type="protein sequence ID" value="TCD63659.1"/>
    <property type="molecule type" value="Genomic_DNA"/>
</dbReference>
<sequence>MLSRVGTTFFALLALTATVVGAAPSHLSARQVGGLQCNIDRVQIAGSIFQALITTKNLTEELSSDPVGSAAMTNVTAGLYEVIEGFAAIATAIFTGSKAPSDARDQVGEGVVTAFTAANQINSTDPAVVANVAQLKDELIAANTAGDDVVQDCN</sequence>
<name>A0A4R0RG01_9APHY</name>
<evidence type="ECO:0008006" key="4">
    <source>
        <dbReference type="Google" id="ProtNLM"/>
    </source>
</evidence>
<accession>A0A4R0RG01</accession>
<keyword evidence="3" id="KW-1185">Reference proteome</keyword>
<feature type="signal peptide" evidence="1">
    <location>
        <begin position="1"/>
        <end position="22"/>
    </location>
</feature>
<feature type="chain" id="PRO_5020797483" description="Cell wall galactomannoprotein" evidence="1">
    <location>
        <begin position="23"/>
        <end position="154"/>
    </location>
</feature>
<dbReference type="OrthoDB" id="3178264at2759"/>
<dbReference type="AlphaFoldDB" id="A0A4R0RG01"/>
<dbReference type="Proteomes" id="UP000292702">
    <property type="component" value="Unassembled WGS sequence"/>
</dbReference>
<protein>
    <recommendedName>
        <fullName evidence="4">Cell wall galactomannoprotein</fullName>
    </recommendedName>
</protein>
<dbReference type="STRING" id="92696.A0A4R0RG01"/>